<evidence type="ECO:0000313" key="2">
    <source>
        <dbReference type="EMBL" id="TQV77679.1"/>
    </source>
</evidence>
<evidence type="ECO:0000256" key="1">
    <source>
        <dbReference type="SAM" id="Phobius"/>
    </source>
</evidence>
<keyword evidence="1" id="KW-0812">Transmembrane</keyword>
<dbReference type="InterPro" id="IPR009045">
    <property type="entry name" value="Zn_M74/Hedgehog-like"/>
</dbReference>
<organism evidence="2 3">
    <name type="scientific">Denitrobaculum tricleocarpae</name>
    <dbReference type="NCBI Taxonomy" id="2591009"/>
    <lineage>
        <taxon>Bacteria</taxon>
        <taxon>Pseudomonadati</taxon>
        <taxon>Pseudomonadota</taxon>
        <taxon>Alphaproteobacteria</taxon>
        <taxon>Rhodospirillales</taxon>
        <taxon>Rhodospirillaceae</taxon>
        <taxon>Denitrobaculum</taxon>
    </lineage>
</organism>
<gene>
    <name evidence="2" type="ORF">FKG95_19125</name>
</gene>
<dbReference type="OrthoDB" id="655954at2"/>
<name>A0A545TKC6_9PROT</name>
<dbReference type="EMBL" id="VHSH01000007">
    <property type="protein sequence ID" value="TQV77679.1"/>
    <property type="molecule type" value="Genomic_DNA"/>
</dbReference>
<feature type="transmembrane region" description="Helical" evidence="1">
    <location>
        <begin position="57"/>
        <end position="80"/>
    </location>
</feature>
<reference evidence="2 3" key="1">
    <citation type="submission" date="2019-06" db="EMBL/GenBank/DDBJ databases">
        <title>Whole genome sequence for Rhodospirillaceae sp. R148.</title>
        <authorList>
            <person name="Wang G."/>
        </authorList>
    </citation>
    <scope>NUCLEOTIDE SEQUENCE [LARGE SCALE GENOMIC DNA]</scope>
    <source>
        <strain evidence="2 3">R148</strain>
    </source>
</reference>
<proteinExistence type="predicted"/>
<comment type="caution">
    <text evidence="2">The sequence shown here is derived from an EMBL/GenBank/DDBJ whole genome shotgun (WGS) entry which is preliminary data.</text>
</comment>
<dbReference type="RefSeq" id="WP_142898023.1">
    <property type="nucleotide sequence ID" value="NZ_ML660058.1"/>
</dbReference>
<sequence length="287" mass="31887">MQLILGPLSRSRGFFSTGLAVLLIALLTLISQVGGVVLWLAYGLGETLAGRYRRSRGLLTMAAFIAVYSVASFLLLPALAPAFGRIALNCFADSRHAYAANSPLYCILNRHYVTPGTKEVLEALSDHMARKHPGTVVSYLDGGFPLPLGIPLLPHLSHNDGRKLDLAFFYKDKTSGKAMPKGGAWFVGYWAFAPAWDLLNTSPGSQRDGALRWRMNWLQWLFADDELDRTRTADMVRFLTQGPASGQVQRLFLEPYLKPVLKLRSPKIGFAGWNAARHDDHLHFQVY</sequence>
<protein>
    <submittedName>
        <fullName evidence="2">Uncharacterized protein</fullName>
    </submittedName>
</protein>
<dbReference type="Proteomes" id="UP000315252">
    <property type="component" value="Unassembled WGS sequence"/>
</dbReference>
<dbReference type="AlphaFoldDB" id="A0A545TKC6"/>
<feature type="transmembrane region" description="Helical" evidence="1">
    <location>
        <begin position="20"/>
        <end position="45"/>
    </location>
</feature>
<keyword evidence="1" id="KW-1133">Transmembrane helix</keyword>
<keyword evidence="1" id="KW-0472">Membrane</keyword>
<keyword evidence="3" id="KW-1185">Reference proteome</keyword>
<accession>A0A545TKC6</accession>
<evidence type="ECO:0000313" key="3">
    <source>
        <dbReference type="Proteomes" id="UP000315252"/>
    </source>
</evidence>
<dbReference type="Gene3D" id="3.30.1380.10">
    <property type="match status" value="1"/>
</dbReference>